<evidence type="ECO:0000313" key="3">
    <source>
        <dbReference type="EMBL" id="SEE75505.1"/>
    </source>
</evidence>
<dbReference type="OrthoDB" id="5069422at2"/>
<dbReference type="GO" id="GO:0016779">
    <property type="term" value="F:nucleotidyltransferase activity"/>
    <property type="evidence" value="ECO:0007669"/>
    <property type="project" value="InterPro"/>
</dbReference>
<dbReference type="STRING" id="648782.SAMN04488554_2772"/>
<evidence type="ECO:0000256" key="1">
    <source>
        <dbReference type="SAM" id="MobiDB-lite"/>
    </source>
</evidence>
<proteinExistence type="predicted"/>
<feature type="region of interest" description="Disordered" evidence="1">
    <location>
        <begin position="101"/>
        <end position="136"/>
    </location>
</feature>
<keyword evidence="4" id="KW-1185">Reference proteome</keyword>
<feature type="compositionally biased region" description="Basic residues" evidence="1">
    <location>
        <begin position="114"/>
        <end position="136"/>
    </location>
</feature>
<gene>
    <name evidence="3" type="ORF">SAMN04488554_2772</name>
</gene>
<dbReference type="CDD" id="cd05403">
    <property type="entry name" value="NT_KNTase_like"/>
    <property type="match status" value="1"/>
</dbReference>
<sequence>MFTVTERGAIRDSLVERARVDDGVVAAALVGSAARGEEDAFSDIDLVLRVAQDADPAEVSRRWTEHLYAEHRAAHHLDVIAGGVLYRVFLLHFWRRVSGRTGPVASTATPPQSRWRRRQRAGYRGRHGRHAPRTAR</sequence>
<dbReference type="EMBL" id="FNTX01000002">
    <property type="protein sequence ID" value="SEE75505.1"/>
    <property type="molecule type" value="Genomic_DNA"/>
</dbReference>
<dbReference type="AlphaFoldDB" id="A0A1H5LEL7"/>
<name>A0A1H5LEL7_9MICO</name>
<organism evidence="3 4">
    <name type="scientific">Ruania alba</name>
    <dbReference type="NCBI Taxonomy" id="648782"/>
    <lineage>
        <taxon>Bacteria</taxon>
        <taxon>Bacillati</taxon>
        <taxon>Actinomycetota</taxon>
        <taxon>Actinomycetes</taxon>
        <taxon>Micrococcales</taxon>
        <taxon>Ruaniaceae</taxon>
        <taxon>Ruania</taxon>
    </lineage>
</organism>
<dbReference type="InterPro" id="IPR002934">
    <property type="entry name" value="Polymerase_NTP_transf_dom"/>
</dbReference>
<dbReference type="Gene3D" id="3.30.460.10">
    <property type="entry name" value="Beta Polymerase, domain 2"/>
    <property type="match status" value="1"/>
</dbReference>
<evidence type="ECO:0000313" key="4">
    <source>
        <dbReference type="Proteomes" id="UP000199220"/>
    </source>
</evidence>
<feature type="domain" description="Polymerase nucleotidyl transferase" evidence="2">
    <location>
        <begin position="18"/>
        <end position="77"/>
    </location>
</feature>
<evidence type="ECO:0000259" key="2">
    <source>
        <dbReference type="Pfam" id="PF01909"/>
    </source>
</evidence>
<dbReference type="Proteomes" id="UP000199220">
    <property type="component" value="Unassembled WGS sequence"/>
</dbReference>
<dbReference type="SUPFAM" id="SSF81301">
    <property type="entry name" value="Nucleotidyltransferase"/>
    <property type="match status" value="1"/>
</dbReference>
<reference evidence="4" key="1">
    <citation type="submission" date="2016-10" db="EMBL/GenBank/DDBJ databases">
        <authorList>
            <person name="Varghese N."/>
            <person name="Submissions S."/>
        </authorList>
    </citation>
    <scope>NUCLEOTIDE SEQUENCE [LARGE SCALE GENOMIC DNA]</scope>
    <source>
        <strain evidence="4">DSM 21368</strain>
    </source>
</reference>
<keyword evidence="3" id="KW-0808">Transferase</keyword>
<protein>
    <submittedName>
        <fullName evidence="3">Nucleotidyltransferase domain-containing protein</fullName>
    </submittedName>
</protein>
<dbReference type="Pfam" id="PF01909">
    <property type="entry name" value="NTP_transf_2"/>
    <property type="match status" value="1"/>
</dbReference>
<accession>A0A1H5LEL7</accession>
<dbReference type="InterPro" id="IPR043519">
    <property type="entry name" value="NT_sf"/>
</dbReference>